<dbReference type="SUPFAM" id="SSF53474">
    <property type="entry name" value="alpha/beta-Hydrolases"/>
    <property type="match status" value="1"/>
</dbReference>
<dbReference type="InterPro" id="IPR029058">
    <property type="entry name" value="AB_hydrolase_fold"/>
</dbReference>
<dbReference type="GO" id="GO:0016020">
    <property type="term" value="C:membrane"/>
    <property type="evidence" value="ECO:0007669"/>
    <property type="project" value="TreeGrafter"/>
</dbReference>
<reference evidence="2 3" key="1">
    <citation type="journal article" date="2011" name="Front. Microbiol.">
        <title>Genomic signatures of strain selection and enhancement in Bacillus atrophaeus var. globigii, a historical biowarfare simulant.</title>
        <authorList>
            <person name="Gibbons H.S."/>
            <person name="Broomall S.M."/>
            <person name="McNew L.A."/>
            <person name="Daligault H."/>
            <person name="Chapman C."/>
            <person name="Bruce D."/>
            <person name="Karavis M."/>
            <person name="Krepps M."/>
            <person name="McGregor P.A."/>
            <person name="Hong C."/>
            <person name="Park K.H."/>
            <person name="Akmal A."/>
            <person name="Feldman A."/>
            <person name="Lin J.S."/>
            <person name="Chang W.E."/>
            <person name="Higgs B.W."/>
            <person name="Demirev P."/>
            <person name="Lindquist J."/>
            <person name="Liem A."/>
            <person name="Fochler E."/>
            <person name="Read T.D."/>
            <person name="Tapia R."/>
            <person name="Johnson S."/>
            <person name="Bishop-Lilly K.A."/>
            <person name="Detter C."/>
            <person name="Han C."/>
            <person name="Sozhamannan S."/>
            <person name="Rosenzweig C.N."/>
            <person name="Skowronski E.W."/>
        </authorList>
    </citation>
    <scope>NUCLEOTIDE SEQUENCE [LARGE SCALE GENOMIC DNA]</scope>
    <source>
        <strain evidence="2 3">MLST1</strain>
    </source>
</reference>
<comment type="caution">
    <text evidence="2">The sequence shown here is derived from an EMBL/GenBank/DDBJ whole genome shotgun (WGS) entry which is preliminary data.</text>
</comment>
<keyword evidence="3" id="KW-1185">Reference proteome</keyword>
<keyword evidence="2" id="KW-0378">Hydrolase</keyword>
<dbReference type="InterPro" id="IPR000073">
    <property type="entry name" value="AB_hydrolase_1"/>
</dbReference>
<name>A0A432W7Z0_9GAMM</name>
<dbReference type="PANTHER" id="PTHR43798">
    <property type="entry name" value="MONOACYLGLYCEROL LIPASE"/>
    <property type="match status" value="1"/>
</dbReference>
<proteinExistence type="predicted"/>
<dbReference type="PRINTS" id="PR00111">
    <property type="entry name" value="ABHYDROLASE"/>
</dbReference>
<dbReference type="InterPro" id="IPR050266">
    <property type="entry name" value="AB_hydrolase_sf"/>
</dbReference>
<dbReference type="Pfam" id="PF00561">
    <property type="entry name" value="Abhydrolase_1"/>
    <property type="match status" value="1"/>
</dbReference>
<organism evidence="2 3">
    <name type="scientific">Aliidiomarina minuta</name>
    <dbReference type="NCBI Taxonomy" id="880057"/>
    <lineage>
        <taxon>Bacteria</taxon>
        <taxon>Pseudomonadati</taxon>
        <taxon>Pseudomonadota</taxon>
        <taxon>Gammaproteobacteria</taxon>
        <taxon>Alteromonadales</taxon>
        <taxon>Idiomarinaceae</taxon>
        <taxon>Aliidiomarina</taxon>
    </lineage>
</organism>
<protein>
    <submittedName>
        <fullName evidence="2">Alpha/beta hydrolase</fullName>
    </submittedName>
</protein>
<gene>
    <name evidence="2" type="ORF">CWE09_05525</name>
</gene>
<dbReference type="GO" id="GO:0016787">
    <property type="term" value="F:hydrolase activity"/>
    <property type="evidence" value="ECO:0007669"/>
    <property type="project" value="UniProtKB-KW"/>
</dbReference>
<dbReference type="EMBL" id="PIPL01000001">
    <property type="protein sequence ID" value="RUO26175.1"/>
    <property type="molecule type" value="Genomic_DNA"/>
</dbReference>
<dbReference type="Gene3D" id="3.40.50.1820">
    <property type="entry name" value="alpha/beta hydrolase"/>
    <property type="match status" value="1"/>
</dbReference>
<evidence type="ECO:0000313" key="3">
    <source>
        <dbReference type="Proteomes" id="UP000288293"/>
    </source>
</evidence>
<feature type="domain" description="AB hydrolase-1" evidence="1">
    <location>
        <begin position="24"/>
        <end position="265"/>
    </location>
</feature>
<dbReference type="Proteomes" id="UP000288293">
    <property type="component" value="Unassembled WGS sequence"/>
</dbReference>
<dbReference type="PANTHER" id="PTHR43798:SF33">
    <property type="entry name" value="HYDROLASE, PUTATIVE (AFU_ORTHOLOGUE AFUA_2G14860)-RELATED"/>
    <property type="match status" value="1"/>
</dbReference>
<evidence type="ECO:0000313" key="2">
    <source>
        <dbReference type="EMBL" id="RUO26175.1"/>
    </source>
</evidence>
<dbReference type="AlphaFoldDB" id="A0A432W7Z0"/>
<dbReference type="RefSeq" id="WP_126802990.1">
    <property type="nucleotide sequence ID" value="NZ_PIPL01000001.1"/>
</dbReference>
<dbReference type="OrthoDB" id="149912at2"/>
<evidence type="ECO:0000259" key="1">
    <source>
        <dbReference type="Pfam" id="PF00561"/>
    </source>
</evidence>
<accession>A0A432W7Z0</accession>
<sequence length="277" mass="31515">MQEVEFQLPHIRLQGLSGGNPDGPLLLALHGWLDNCHSFLPMAPYLNDYNWLFIDFPGHGYSDHRAPDAHYYFVDWVYDIECLIRQQGWQDIHLVGHSMGGYVAEVLGALYPESFAKLTLIEAFGLLPAAADETLQQLRKGLDSRFKQNGRRAPVYADLNHLVQARARAGELTPELAELLLQRNLQQVEGGHSWRTDPRVRTLSPFRFTPEQISDILKNYRLPVQLILGSEGHQDLHRALEKWGDLVTDKSVHEVPGGHHVHMQQPQQIAALLKARY</sequence>